<sequence>MDIRRGYYRMSSIIWHEDTVPTERQPTQLHETWHRQHVFDSCSNGKVLLAVVTALSIAHLCRSNLPSVKTLRKIAVHPCNCSRLLHVKEEKLSPSIPSDSSIILQSSCSDLSTARGPGQKVVSYSLYGSFPSEYYEGFLKQLPRVKEAYKEWTVRVYLDLTSEDVREWACSVACDNQHLDLCDVKAIPGIGDISDSGGTAWRFMVVGDALVDQYIVRDTDSPIIQRELDAVQEWFHSGKCFHVMRDHYNHRVSMMGGMWGGCNAKPFRLLQDIRKNLIEHTTHEKVDQQILQEYMWPVVKKDVIMHDSYLCELFPGSLPFPSKRVNLTFVGMRSYRELFMGDNVETPCPVECRPPNHKDWEYC</sequence>
<evidence type="ECO:0000313" key="1">
    <source>
        <dbReference type="EMBL" id="KAK7084321.1"/>
    </source>
</evidence>
<proteinExistence type="predicted"/>
<protein>
    <submittedName>
        <fullName evidence="1">Uncharacterized protein</fullName>
    </submittedName>
</protein>
<accession>A0AAN9A816</accession>
<dbReference type="Proteomes" id="UP001381693">
    <property type="component" value="Unassembled WGS sequence"/>
</dbReference>
<reference evidence="1 2" key="1">
    <citation type="submission" date="2023-11" db="EMBL/GenBank/DDBJ databases">
        <title>Halocaridina rubra genome assembly.</title>
        <authorList>
            <person name="Smith C."/>
        </authorList>
    </citation>
    <scope>NUCLEOTIDE SEQUENCE [LARGE SCALE GENOMIC DNA]</scope>
    <source>
        <strain evidence="1">EP-1</strain>
        <tissue evidence="1">Whole</tissue>
    </source>
</reference>
<keyword evidence="2" id="KW-1185">Reference proteome</keyword>
<evidence type="ECO:0000313" key="2">
    <source>
        <dbReference type="Proteomes" id="UP001381693"/>
    </source>
</evidence>
<dbReference type="EMBL" id="JAXCGZ010002148">
    <property type="protein sequence ID" value="KAK7084321.1"/>
    <property type="molecule type" value="Genomic_DNA"/>
</dbReference>
<comment type="caution">
    <text evidence="1">The sequence shown here is derived from an EMBL/GenBank/DDBJ whole genome shotgun (WGS) entry which is preliminary data.</text>
</comment>
<organism evidence="1 2">
    <name type="scientific">Halocaridina rubra</name>
    <name type="common">Hawaiian red shrimp</name>
    <dbReference type="NCBI Taxonomy" id="373956"/>
    <lineage>
        <taxon>Eukaryota</taxon>
        <taxon>Metazoa</taxon>
        <taxon>Ecdysozoa</taxon>
        <taxon>Arthropoda</taxon>
        <taxon>Crustacea</taxon>
        <taxon>Multicrustacea</taxon>
        <taxon>Malacostraca</taxon>
        <taxon>Eumalacostraca</taxon>
        <taxon>Eucarida</taxon>
        <taxon>Decapoda</taxon>
        <taxon>Pleocyemata</taxon>
        <taxon>Caridea</taxon>
        <taxon>Atyoidea</taxon>
        <taxon>Atyidae</taxon>
        <taxon>Halocaridina</taxon>
    </lineage>
</organism>
<gene>
    <name evidence="1" type="ORF">SK128_018624</name>
</gene>
<name>A0AAN9A816_HALRR</name>
<dbReference type="AlphaFoldDB" id="A0AAN9A816"/>